<dbReference type="PROSITE" id="PS50850">
    <property type="entry name" value="MFS"/>
    <property type="match status" value="1"/>
</dbReference>
<evidence type="ECO:0000256" key="4">
    <source>
        <dbReference type="ARBA" id="ARBA00022989"/>
    </source>
</evidence>
<name>A0A370HBL2_9NOCA</name>
<keyword evidence="3 6" id="KW-0812">Transmembrane</keyword>
<dbReference type="Gene3D" id="1.20.1250.20">
    <property type="entry name" value="MFS general substrate transporter like domains"/>
    <property type="match status" value="1"/>
</dbReference>
<feature type="transmembrane region" description="Helical" evidence="6">
    <location>
        <begin position="371"/>
        <end position="391"/>
    </location>
</feature>
<dbReference type="EMBL" id="QQAZ01000002">
    <property type="protein sequence ID" value="RDI54319.1"/>
    <property type="molecule type" value="Genomic_DNA"/>
</dbReference>
<evidence type="ECO:0000256" key="1">
    <source>
        <dbReference type="ARBA" id="ARBA00004651"/>
    </source>
</evidence>
<keyword evidence="5 6" id="KW-0472">Membrane</keyword>
<feature type="transmembrane region" description="Helical" evidence="6">
    <location>
        <begin position="170"/>
        <end position="190"/>
    </location>
</feature>
<dbReference type="SUPFAM" id="SSF103473">
    <property type="entry name" value="MFS general substrate transporter"/>
    <property type="match status" value="1"/>
</dbReference>
<dbReference type="PANTHER" id="PTHR43124">
    <property type="entry name" value="PURINE EFFLUX PUMP PBUE"/>
    <property type="match status" value="1"/>
</dbReference>
<organism evidence="8 9">
    <name type="scientific">Nocardia mexicana</name>
    <dbReference type="NCBI Taxonomy" id="279262"/>
    <lineage>
        <taxon>Bacteria</taxon>
        <taxon>Bacillati</taxon>
        <taxon>Actinomycetota</taxon>
        <taxon>Actinomycetes</taxon>
        <taxon>Mycobacteriales</taxon>
        <taxon>Nocardiaceae</taxon>
        <taxon>Nocardia</taxon>
    </lineage>
</organism>
<dbReference type="PANTHER" id="PTHR43124:SF3">
    <property type="entry name" value="CHLORAMPHENICOL EFFLUX PUMP RV0191"/>
    <property type="match status" value="1"/>
</dbReference>
<feature type="transmembrane region" description="Helical" evidence="6">
    <location>
        <begin position="253"/>
        <end position="272"/>
    </location>
</feature>
<evidence type="ECO:0000256" key="3">
    <source>
        <dbReference type="ARBA" id="ARBA00022692"/>
    </source>
</evidence>
<feature type="transmembrane region" description="Helical" evidence="6">
    <location>
        <begin position="344"/>
        <end position="365"/>
    </location>
</feature>
<feature type="transmembrane region" description="Helical" evidence="6">
    <location>
        <begin position="54"/>
        <end position="74"/>
    </location>
</feature>
<dbReference type="AlphaFoldDB" id="A0A370HBL2"/>
<dbReference type="InterPro" id="IPR011701">
    <property type="entry name" value="MFS"/>
</dbReference>
<dbReference type="InterPro" id="IPR020846">
    <property type="entry name" value="MFS_dom"/>
</dbReference>
<dbReference type="InterPro" id="IPR036259">
    <property type="entry name" value="MFS_trans_sf"/>
</dbReference>
<feature type="transmembrane region" description="Helical" evidence="6">
    <location>
        <begin position="284"/>
        <end position="303"/>
    </location>
</feature>
<dbReference type="STRING" id="1210089.GCA_001613165_03705"/>
<proteinExistence type="predicted"/>
<keyword evidence="4 6" id="KW-1133">Transmembrane helix</keyword>
<evidence type="ECO:0000256" key="6">
    <source>
        <dbReference type="SAM" id="Phobius"/>
    </source>
</evidence>
<dbReference type="CDD" id="cd17324">
    <property type="entry name" value="MFS_NepI_like"/>
    <property type="match status" value="1"/>
</dbReference>
<dbReference type="GO" id="GO:0022857">
    <property type="term" value="F:transmembrane transporter activity"/>
    <property type="evidence" value="ECO:0007669"/>
    <property type="project" value="InterPro"/>
</dbReference>
<dbReference type="Pfam" id="PF07690">
    <property type="entry name" value="MFS_1"/>
    <property type="match status" value="1"/>
</dbReference>
<gene>
    <name evidence="8" type="ORF">DFR68_102444</name>
</gene>
<keyword evidence="2" id="KW-1003">Cell membrane</keyword>
<comment type="caution">
    <text evidence="8">The sequence shown here is derived from an EMBL/GenBank/DDBJ whole genome shotgun (WGS) entry which is preliminary data.</text>
</comment>
<evidence type="ECO:0000259" key="7">
    <source>
        <dbReference type="PROSITE" id="PS50850"/>
    </source>
</evidence>
<evidence type="ECO:0000256" key="2">
    <source>
        <dbReference type="ARBA" id="ARBA00022475"/>
    </source>
</evidence>
<feature type="transmembrane region" description="Helical" evidence="6">
    <location>
        <begin position="139"/>
        <end position="158"/>
    </location>
</feature>
<evidence type="ECO:0000256" key="5">
    <source>
        <dbReference type="ARBA" id="ARBA00023136"/>
    </source>
</evidence>
<dbReference type="GO" id="GO:0005886">
    <property type="term" value="C:plasma membrane"/>
    <property type="evidence" value="ECO:0007669"/>
    <property type="project" value="UniProtKB-SubCell"/>
</dbReference>
<dbReference type="RefSeq" id="WP_211339336.1">
    <property type="nucleotide sequence ID" value="NZ_QQAZ01000002.1"/>
</dbReference>
<keyword evidence="9" id="KW-1185">Reference proteome</keyword>
<feature type="transmembrane region" description="Helical" evidence="6">
    <location>
        <begin position="309"/>
        <end position="332"/>
    </location>
</feature>
<accession>A0A370HBL2</accession>
<reference evidence="8 9" key="1">
    <citation type="submission" date="2018-07" db="EMBL/GenBank/DDBJ databases">
        <title>Genomic Encyclopedia of Type Strains, Phase IV (KMG-IV): sequencing the most valuable type-strain genomes for metagenomic binning, comparative biology and taxonomic classification.</title>
        <authorList>
            <person name="Goeker M."/>
        </authorList>
    </citation>
    <scope>NUCLEOTIDE SEQUENCE [LARGE SCALE GENOMIC DNA]</scope>
    <source>
        <strain evidence="8 9">DSM 44952</strain>
    </source>
</reference>
<dbReference type="InterPro" id="IPR050189">
    <property type="entry name" value="MFS_Efflux_Transporters"/>
</dbReference>
<feature type="transmembrane region" description="Helical" evidence="6">
    <location>
        <begin position="86"/>
        <end position="109"/>
    </location>
</feature>
<evidence type="ECO:0000313" key="8">
    <source>
        <dbReference type="EMBL" id="RDI54319.1"/>
    </source>
</evidence>
<dbReference type="Proteomes" id="UP000255355">
    <property type="component" value="Unassembled WGS sequence"/>
</dbReference>
<feature type="transmembrane region" description="Helical" evidence="6">
    <location>
        <begin position="222"/>
        <end position="241"/>
    </location>
</feature>
<feature type="domain" description="Major facilitator superfamily (MFS) profile" evidence="7">
    <location>
        <begin position="20"/>
        <end position="396"/>
    </location>
</feature>
<protein>
    <submittedName>
        <fullName evidence="8">Putative MFS family arabinose efflux permease</fullName>
    </submittedName>
</protein>
<sequence length="413" mass="42071">MSVTIESSRHQRLSPPRWAGVWCLSFGIFVIVTSEILPVGLLNPIVADYAVSSGVGGLLLTLPGLTALVSAPLATVATRRLDRRRMLVVFLLILALANLLCLAAPAFWLVLVGRALVGLVIGGYWSIGAGLSPRLVPPGAVTAATAIFFAAVPVGSVLGVPLGTQLGQAFGWRLPFAVLCGLSVAGAIALRCTLPRLPALQVTSAAVLLGLLRKPGTGVRTGLVVTALVVVAHFAAYTYLAPFLRDTTGVDDGTVGGFLLVYGVAGVAGTLATSRTLARSLRGTLAASAGLIAVGTVLLPVLGRWPAGALVLLIVWGLAYGTVPACSQTWFARSAPHAPEAASVLFTASFQATLAMGALVGGRVVDASSTATVMVCAGLLAMVTVLVVGAIRSPGSTATSVLDDDRPAGSLRT</sequence>
<comment type="subcellular location">
    <subcellularLocation>
        <location evidence="1">Cell membrane</location>
        <topology evidence="1">Multi-pass membrane protein</topology>
    </subcellularLocation>
</comment>
<evidence type="ECO:0000313" key="9">
    <source>
        <dbReference type="Proteomes" id="UP000255355"/>
    </source>
</evidence>
<feature type="transmembrane region" description="Helical" evidence="6">
    <location>
        <begin position="21"/>
        <end position="42"/>
    </location>
</feature>